<dbReference type="SUPFAM" id="SSF46689">
    <property type="entry name" value="Homeodomain-like"/>
    <property type="match status" value="1"/>
</dbReference>
<keyword evidence="2" id="KW-0238">DNA-binding</keyword>
<protein>
    <submittedName>
        <fullName evidence="2">DNA-binding protein</fullName>
    </submittedName>
</protein>
<dbReference type="InterPro" id="IPR009057">
    <property type="entry name" value="Homeodomain-like_sf"/>
</dbReference>
<dbReference type="Pfam" id="PF08765">
    <property type="entry name" value="Mor"/>
    <property type="match status" value="1"/>
</dbReference>
<dbReference type="Gene3D" id="1.10.10.60">
    <property type="entry name" value="Homeodomain-like"/>
    <property type="match status" value="1"/>
</dbReference>
<comment type="caution">
    <text evidence="2">The sequence shown here is derived from an EMBL/GenBank/DDBJ whole genome shotgun (WGS) entry which is preliminary data.</text>
</comment>
<evidence type="ECO:0000259" key="1">
    <source>
        <dbReference type="Pfam" id="PF08765"/>
    </source>
</evidence>
<dbReference type="InterPro" id="IPR014875">
    <property type="entry name" value="Mor_transcription_activator"/>
</dbReference>
<proteinExistence type="predicted"/>
<name>A0ABR7JRX4_9FIRM</name>
<evidence type="ECO:0000313" key="2">
    <source>
        <dbReference type="EMBL" id="MBC5997663.1"/>
    </source>
</evidence>
<dbReference type="GO" id="GO:0003677">
    <property type="term" value="F:DNA binding"/>
    <property type="evidence" value="ECO:0007669"/>
    <property type="project" value="UniProtKB-KW"/>
</dbReference>
<evidence type="ECO:0000313" key="3">
    <source>
        <dbReference type="Proteomes" id="UP000609849"/>
    </source>
</evidence>
<organism evidence="2 3">
    <name type="scientific">Romboutsia faecis</name>
    <dbReference type="NCBI Taxonomy" id="2764597"/>
    <lineage>
        <taxon>Bacteria</taxon>
        <taxon>Bacillati</taxon>
        <taxon>Bacillota</taxon>
        <taxon>Clostridia</taxon>
        <taxon>Peptostreptococcales</taxon>
        <taxon>Peptostreptococcaceae</taxon>
        <taxon>Romboutsia</taxon>
    </lineage>
</organism>
<feature type="domain" description="Mor transcription activator" evidence="1">
    <location>
        <begin position="19"/>
        <end position="87"/>
    </location>
</feature>
<reference evidence="2 3" key="1">
    <citation type="submission" date="2020-08" db="EMBL/GenBank/DDBJ databases">
        <authorList>
            <person name="Liu C."/>
            <person name="Sun Q."/>
        </authorList>
    </citation>
    <scope>NUCLEOTIDE SEQUENCE [LARGE SCALE GENOMIC DNA]</scope>
    <source>
        <strain evidence="2 3">NSJ-18</strain>
    </source>
</reference>
<keyword evidence="3" id="KW-1185">Reference proteome</keyword>
<dbReference type="EMBL" id="JACRWE010000006">
    <property type="protein sequence ID" value="MBC5997663.1"/>
    <property type="molecule type" value="Genomic_DNA"/>
</dbReference>
<dbReference type="Proteomes" id="UP000609849">
    <property type="component" value="Unassembled WGS sequence"/>
</dbReference>
<dbReference type="RefSeq" id="WP_153972385.1">
    <property type="nucleotide sequence ID" value="NZ_JACRWE010000006.1"/>
</dbReference>
<accession>A0ABR7JRX4</accession>
<sequence length="88" mass="10178">MRDSMLEEVTIKDIPKSFRDIAEVIGIDAYKKLVRYVGGSTVYVPVEGCLTREVRNRILKDSFNGDYKSIARKYNISEAHVRRIINQQ</sequence>
<gene>
    <name evidence="2" type="ORF">H8923_12890</name>
</gene>